<proteinExistence type="predicted"/>
<reference evidence="2" key="2">
    <citation type="submission" date="2012-03" db="EMBL/GenBank/DDBJ databases">
        <authorList>
            <person name="Koskinen P."/>
            <person name="Laine P."/>
            <person name="Niemi O."/>
            <person name="Nykyri J."/>
            <person name="Harjunpaa H."/>
            <person name="Auvinen P."/>
            <person name="Paulin L."/>
            <person name="Pirhonen M."/>
            <person name="Palva T."/>
            <person name="Holm L."/>
        </authorList>
    </citation>
    <scope>NUCLEOTIDE SEQUENCE</scope>
    <source>
        <strain evidence="2">SCC3193</strain>
    </source>
</reference>
<dbReference type="eggNOG" id="ENOG5031HSZ">
    <property type="taxonomic scope" value="Bacteria"/>
</dbReference>
<evidence type="ECO:0000313" key="7">
    <source>
        <dbReference type="Proteomes" id="UP001194579"/>
    </source>
</evidence>
<feature type="signal peptide" evidence="1">
    <location>
        <begin position="1"/>
        <end position="29"/>
    </location>
</feature>
<dbReference type="RefSeq" id="WP_014699053.1">
    <property type="nucleotide sequence ID" value="NC_017845.1"/>
</dbReference>
<dbReference type="KEGG" id="ppar:A8F97_12070"/>
<dbReference type="OrthoDB" id="6630841at2"/>
<evidence type="ECO:0000313" key="4">
    <source>
        <dbReference type="EMBL" id="RKO75426.1"/>
    </source>
</evidence>
<reference evidence="7" key="4">
    <citation type="submission" date="2023-07" db="EMBL/GenBank/DDBJ databases">
        <title>Identification of Pectobacterium versatile causing blackleg of potato from New York State with a whole genome sequencing approach.</title>
        <authorList>
            <person name="Ma X."/>
            <person name="Swingle B."/>
        </authorList>
    </citation>
    <scope>NUCLEOTIDE SEQUENCE [LARGE SCALE GENOMIC DNA]</scope>
    <source>
        <strain evidence="7">NY1588A</strain>
    </source>
</reference>
<keyword evidence="1" id="KW-0732">Signal</keyword>
<dbReference type="AlphaFoldDB" id="A0A0H3I3Z6"/>
<dbReference type="EMBL" id="CP003415">
    <property type="protein sequence ID" value="AFI89368.1"/>
    <property type="molecule type" value="Genomic_DNA"/>
</dbReference>
<reference evidence="4 6" key="3">
    <citation type="journal article" date="2018" name="BMC Genomics">
        <title>High genomic variability in the plant pathogenic bacterium Pectobacterium parmentieri deciphered from de novo assembled complete genomes.</title>
        <authorList>
            <person name="Zoledowska S."/>
            <person name="Motyka-Pomagruk A."/>
            <person name="Sledz W."/>
            <person name="Mengoni A."/>
            <person name="Lojkowska E."/>
        </authorList>
    </citation>
    <scope>NUCLEOTIDE SEQUENCE [LARGE SCALE GENOMIC DNA]</scope>
    <source>
        <strain evidence="4 6">IFB5626</strain>
    </source>
</reference>
<dbReference type="EMBL" id="WABS01000057">
    <property type="protein sequence ID" value="MBI0556880.1"/>
    <property type="molecule type" value="Genomic_DNA"/>
</dbReference>
<name>A0A0H3I3Z6_PECPM</name>
<protein>
    <submittedName>
        <fullName evidence="2">Lipoprotein</fullName>
    </submittedName>
</protein>
<reference evidence="2 5" key="1">
    <citation type="journal article" date="2012" name="J. Bacteriol.">
        <title>Genome sequence of Pectobacterium sp. strain SCC3193.</title>
        <authorList>
            <person name="Koskinen J.P."/>
            <person name="Laine P."/>
            <person name="Niemi O."/>
            <person name="Nykyri J."/>
            <person name="Harjunpaa H."/>
            <person name="Auvinen P."/>
            <person name="Paulin L."/>
            <person name="Pirhonen M."/>
            <person name="Palva T."/>
            <person name="Holm L."/>
        </authorList>
    </citation>
    <scope>NUCLEOTIDE SEQUENCE [LARGE SCALE GENOMIC DNA]</scope>
    <source>
        <strain evidence="2 5">SCC3193</strain>
    </source>
</reference>
<evidence type="ECO:0000256" key="1">
    <source>
        <dbReference type="SAM" id="SignalP"/>
    </source>
</evidence>
<dbReference type="Proteomes" id="UP000269665">
    <property type="component" value="Unassembled WGS sequence"/>
</dbReference>
<dbReference type="HOGENOM" id="CLU_209504_0_0_6"/>
<dbReference type="Proteomes" id="UP000008044">
    <property type="component" value="Chromosome"/>
</dbReference>
<evidence type="ECO:0000313" key="6">
    <source>
        <dbReference type="Proteomes" id="UP000269665"/>
    </source>
</evidence>
<keyword evidence="7" id="KW-1185">Reference proteome</keyword>
<reference evidence="3" key="5">
    <citation type="submission" date="2024-05" db="EMBL/GenBank/DDBJ databases">
        <title>Identification of Pectobacterium versatile causing blackleg of potato from New York State with a whole genome sequencing approach.</title>
        <authorList>
            <person name="Ma X."/>
            <person name="Swingle B."/>
        </authorList>
    </citation>
    <scope>NUCLEOTIDE SEQUENCE</scope>
    <source>
        <strain evidence="3">NY1588A</strain>
    </source>
</reference>
<dbReference type="GeneID" id="45850196"/>
<evidence type="ECO:0000313" key="3">
    <source>
        <dbReference type="EMBL" id="MBI0556880.1"/>
    </source>
</evidence>
<dbReference type="Proteomes" id="UP001194579">
    <property type="component" value="Unassembled WGS sequence"/>
</dbReference>
<dbReference type="PROSITE" id="PS51257">
    <property type="entry name" value="PROKAR_LIPOPROTEIN"/>
    <property type="match status" value="1"/>
</dbReference>
<sequence>MKNYQATIHQLLIASVTLLVIACSSSAKKSPLDETPECMKYRSMMIAPLPPAEMMKLKNQCEQSRR</sequence>
<organism evidence="2 5">
    <name type="scientific">Pectobacterium parmentieri</name>
    <dbReference type="NCBI Taxonomy" id="1905730"/>
    <lineage>
        <taxon>Bacteria</taxon>
        <taxon>Pseudomonadati</taxon>
        <taxon>Pseudomonadota</taxon>
        <taxon>Gammaproteobacteria</taxon>
        <taxon>Enterobacterales</taxon>
        <taxon>Pectobacteriaceae</taxon>
        <taxon>Pectobacterium</taxon>
    </lineage>
</organism>
<keyword evidence="2" id="KW-0449">Lipoprotein</keyword>
<dbReference type="KEGG" id="pec:W5S_1267"/>
<feature type="chain" id="PRO_5044543067" evidence="1">
    <location>
        <begin position="30"/>
        <end position="66"/>
    </location>
</feature>
<evidence type="ECO:0000313" key="2">
    <source>
        <dbReference type="EMBL" id="AFI89368.1"/>
    </source>
</evidence>
<evidence type="ECO:0000313" key="5">
    <source>
        <dbReference type="Proteomes" id="UP000008044"/>
    </source>
</evidence>
<dbReference type="PATRIC" id="fig|1166016.3.peg.1281"/>
<dbReference type="EMBL" id="PSZG01000001">
    <property type="protein sequence ID" value="RKO75426.1"/>
    <property type="molecule type" value="Genomic_DNA"/>
</dbReference>
<accession>A0A0H3I3Z6</accession>
<gene>
    <name evidence="2" type="ordered locus">W5S_1267</name>
    <name evidence="4" type="ORF">C5E00_00760</name>
    <name evidence="3" type="ORF">F6Q06_20685</name>
</gene>